<dbReference type="RefSeq" id="WP_068502523.1">
    <property type="nucleotide sequence ID" value="NZ_LWQU01000156.1"/>
</dbReference>
<evidence type="ECO:0000313" key="16">
    <source>
        <dbReference type="EMBL" id="OAN48751.1"/>
    </source>
</evidence>
<dbReference type="AlphaFoldDB" id="A0A178MJ45"/>
<dbReference type="OrthoDB" id="9795133at2"/>
<keyword evidence="6" id="KW-0808">Transferase</keyword>
<dbReference type="Pfam" id="PF02518">
    <property type="entry name" value="HATPase_c"/>
    <property type="match status" value="1"/>
</dbReference>
<evidence type="ECO:0000256" key="12">
    <source>
        <dbReference type="ARBA" id="ARBA00023012"/>
    </source>
</evidence>
<dbReference type="PROSITE" id="PS50109">
    <property type="entry name" value="HIS_KIN"/>
    <property type="match status" value="1"/>
</dbReference>
<organism evidence="16 17">
    <name type="scientific">Magnetospirillum moscoviense</name>
    <dbReference type="NCBI Taxonomy" id="1437059"/>
    <lineage>
        <taxon>Bacteria</taxon>
        <taxon>Pseudomonadati</taxon>
        <taxon>Pseudomonadota</taxon>
        <taxon>Alphaproteobacteria</taxon>
        <taxon>Rhodospirillales</taxon>
        <taxon>Rhodospirillaceae</taxon>
        <taxon>Magnetospirillum</taxon>
    </lineage>
</organism>
<dbReference type="Pfam" id="PF05231">
    <property type="entry name" value="MASE1"/>
    <property type="match status" value="1"/>
</dbReference>
<dbReference type="PRINTS" id="PR00344">
    <property type="entry name" value="BCTRLSENSOR"/>
</dbReference>
<protein>
    <recommendedName>
        <fullName evidence="3">histidine kinase</fullName>
        <ecNumber evidence="3">2.7.13.3</ecNumber>
    </recommendedName>
</protein>
<keyword evidence="9" id="KW-0418">Kinase</keyword>
<evidence type="ECO:0000256" key="8">
    <source>
        <dbReference type="ARBA" id="ARBA00022741"/>
    </source>
</evidence>
<feature type="transmembrane region" description="Helical" evidence="14">
    <location>
        <begin position="6"/>
        <end position="28"/>
    </location>
</feature>
<dbReference type="Gene3D" id="3.30.565.10">
    <property type="entry name" value="Histidine kinase-like ATPase, C-terminal domain"/>
    <property type="match status" value="1"/>
</dbReference>
<dbReference type="InterPro" id="IPR003661">
    <property type="entry name" value="HisK_dim/P_dom"/>
</dbReference>
<dbReference type="Gene3D" id="1.10.287.130">
    <property type="match status" value="1"/>
</dbReference>
<keyword evidence="12" id="KW-0902">Two-component regulatory system</keyword>
<dbReference type="Proteomes" id="UP000078543">
    <property type="component" value="Unassembled WGS sequence"/>
</dbReference>
<evidence type="ECO:0000256" key="5">
    <source>
        <dbReference type="ARBA" id="ARBA00022553"/>
    </source>
</evidence>
<comment type="caution">
    <text evidence="16">The sequence shown here is derived from an EMBL/GenBank/DDBJ whole genome shotgun (WGS) entry which is preliminary data.</text>
</comment>
<evidence type="ECO:0000256" key="1">
    <source>
        <dbReference type="ARBA" id="ARBA00000085"/>
    </source>
</evidence>
<evidence type="ECO:0000256" key="6">
    <source>
        <dbReference type="ARBA" id="ARBA00022679"/>
    </source>
</evidence>
<comment type="subcellular location">
    <subcellularLocation>
        <location evidence="2">Cell membrane</location>
        <topology evidence="2">Multi-pass membrane protein</topology>
    </subcellularLocation>
</comment>
<dbReference type="SUPFAM" id="SSF55874">
    <property type="entry name" value="ATPase domain of HSP90 chaperone/DNA topoisomerase II/histidine kinase"/>
    <property type="match status" value="1"/>
</dbReference>
<gene>
    <name evidence="16" type="ORF">A6A05_14645</name>
</gene>
<dbReference type="PANTHER" id="PTHR43065">
    <property type="entry name" value="SENSOR HISTIDINE KINASE"/>
    <property type="match status" value="1"/>
</dbReference>
<dbReference type="InterPro" id="IPR005467">
    <property type="entry name" value="His_kinase_dom"/>
</dbReference>
<keyword evidence="5" id="KW-0597">Phosphoprotein</keyword>
<keyword evidence="17" id="KW-1185">Reference proteome</keyword>
<feature type="transmembrane region" description="Helical" evidence="14">
    <location>
        <begin position="153"/>
        <end position="175"/>
    </location>
</feature>
<evidence type="ECO:0000256" key="3">
    <source>
        <dbReference type="ARBA" id="ARBA00012438"/>
    </source>
</evidence>
<dbReference type="PANTHER" id="PTHR43065:SF10">
    <property type="entry name" value="PEROXIDE STRESS-ACTIVATED HISTIDINE KINASE MAK3"/>
    <property type="match status" value="1"/>
</dbReference>
<evidence type="ECO:0000256" key="13">
    <source>
        <dbReference type="ARBA" id="ARBA00023136"/>
    </source>
</evidence>
<sequence>MSPRRAIEPAIFLAAYVFLDQISFIHSISHLSITPWNPPAGLAMAFLLIRGVRWTPLVFMASLLADFLIRTPTTTILPAFLTAATIAGFYGLLVHILRRPLGLDISLHRLRDVLLLNVGAAFASLAVAVLYVGTFVWFGQLDPARFTAATTRFWIGDMIGIAVMTPLLLVAYRFVPRWPSPRRLAEAALQGLTIVAMVWLVFGFRAADEFRLFYLLFLPMIWASVRFGLDGAVLANLATQGALIIAIQSVGHESTTVTAFQLLMLVLALASLALGAAVAEGRRTAAALQARQVELAHISRLSLAGEMAAALAHELNQPLMATMAFARAAQRLLDNNPEDSTKARAAMGRAVDEAQRAGDIVKSLRQFIGQDRLTREMVPPARLIADALALVAPEAKRLGIRLAANPDKSAPDLAVDRVQVQQVLVNLIHNALDAMVKADSVDPSVTVSAESESSAIVFEVADGGPGIAPDIGERLFEPFNTSKATGMGLGLSICRTLVEAHGGTIWLERTGPTGTSFRFRLPFDPTEKD</sequence>
<dbReference type="CDD" id="cd00082">
    <property type="entry name" value="HisKA"/>
    <property type="match status" value="1"/>
</dbReference>
<evidence type="ECO:0000256" key="10">
    <source>
        <dbReference type="ARBA" id="ARBA00022840"/>
    </source>
</evidence>
<keyword evidence="13 14" id="KW-0472">Membrane</keyword>
<evidence type="ECO:0000256" key="2">
    <source>
        <dbReference type="ARBA" id="ARBA00004651"/>
    </source>
</evidence>
<dbReference type="InterPro" id="IPR003594">
    <property type="entry name" value="HATPase_dom"/>
</dbReference>
<dbReference type="InterPro" id="IPR004358">
    <property type="entry name" value="Sig_transdc_His_kin-like_C"/>
</dbReference>
<dbReference type="SUPFAM" id="SSF47384">
    <property type="entry name" value="Homodimeric domain of signal transducing histidine kinase"/>
    <property type="match status" value="1"/>
</dbReference>
<dbReference type="EMBL" id="LWQU01000156">
    <property type="protein sequence ID" value="OAN48751.1"/>
    <property type="molecule type" value="Genomic_DNA"/>
</dbReference>
<feature type="transmembrane region" description="Helical" evidence="14">
    <location>
        <begin position="187"/>
        <end position="206"/>
    </location>
</feature>
<dbReference type="GO" id="GO:0000155">
    <property type="term" value="F:phosphorelay sensor kinase activity"/>
    <property type="evidence" value="ECO:0007669"/>
    <property type="project" value="InterPro"/>
</dbReference>
<dbReference type="SMART" id="SM00388">
    <property type="entry name" value="HisKA"/>
    <property type="match status" value="1"/>
</dbReference>
<evidence type="ECO:0000259" key="15">
    <source>
        <dbReference type="PROSITE" id="PS50109"/>
    </source>
</evidence>
<dbReference type="GO" id="GO:0005886">
    <property type="term" value="C:plasma membrane"/>
    <property type="evidence" value="ECO:0007669"/>
    <property type="project" value="UniProtKB-SubCell"/>
</dbReference>
<dbReference type="Pfam" id="PF00512">
    <property type="entry name" value="HisKA"/>
    <property type="match status" value="1"/>
</dbReference>
<feature type="transmembrane region" description="Helical" evidence="14">
    <location>
        <begin position="76"/>
        <end position="93"/>
    </location>
</feature>
<evidence type="ECO:0000256" key="9">
    <source>
        <dbReference type="ARBA" id="ARBA00022777"/>
    </source>
</evidence>
<feature type="transmembrane region" description="Helical" evidence="14">
    <location>
        <begin position="114"/>
        <end position="138"/>
    </location>
</feature>
<keyword evidence="11 14" id="KW-1133">Transmembrane helix</keyword>
<comment type="catalytic activity">
    <reaction evidence="1">
        <text>ATP + protein L-histidine = ADP + protein N-phospho-L-histidine.</text>
        <dbReference type="EC" id="2.7.13.3"/>
    </reaction>
</comment>
<proteinExistence type="predicted"/>
<name>A0A178MJ45_9PROT</name>
<evidence type="ECO:0000313" key="17">
    <source>
        <dbReference type="Proteomes" id="UP000078543"/>
    </source>
</evidence>
<dbReference type="InterPro" id="IPR036097">
    <property type="entry name" value="HisK_dim/P_sf"/>
</dbReference>
<dbReference type="InterPro" id="IPR007895">
    <property type="entry name" value="MASE1"/>
</dbReference>
<dbReference type="STRING" id="1437059.A6A05_14645"/>
<evidence type="ECO:0000256" key="14">
    <source>
        <dbReference type="SAM" id="Phobius"/>
    </source>
</evidence>
<dbReference type="InterPro" id="IPR036890">
    <property type="entry name" value="HATPase_C_sf"/>
</dbReference>
<evidence type="ECO:0000256" key="11">
    <source>
        <dbReference type="ARBA" id="ARBA00022989"/>
    </source>
</evidence>
<evidence type="ECO:0000256" key="7">
    <source>
        <dbReference type="ARBA" id="ARBA00022692"/>
    </source>
</evidence>
<evidence type="ECO:0000256" key="4">
    <source>
        <dbReference type="ARBA" id="ARBA00022475"/>
    </source>
</evidence>
<feature type="domain" description="Histidine kinase" evidence="15">
    <location>
        <begin position="310"/>
        <end position="525"/>
    </location>
</feature>
<keyword evidence="10" id="KW-0067">ATP-binding</keyword>
<dbReference type="SMART" id="SM00387">
    <property type="entry name" value="HATPase_c"/>
    <property type="match status" value="1"/>
</dbReference>
<keyword evidence="4" id="KW-1003">Cell membrane</keyword>
<dbReference type="EC" id="2.7.13.3" evidence="3"/>
<dbReference type="GO" id="GO:0005524">
    <property type="term" value="F:ATP binding"/>
    <property type="evidence" value="ECO:0007669"/>
    <property type="project" value="UniProtKB-KW"/>
</dbReference>
<accession>A0A178MJ45</accession>
<feature type="transmembrane region" description="Helical" evidence="14">
    <location>
        <begin position="257"/>
        <end position="279"/>
    </location>
</feature>
<keyword evidence="7 14" id="KW-0812">Transmembrane</keyword>
<reference evidence="16 17" key="1">
    <citation type="submission" date="2016-04" db="EMBL/GenBank/DDBJ databases">
        <title>Draft genome sequence of freshwater magnetotactic bacteria Magnetospirillum marisnigri SP-1 and Magnetospirillum moscoviense BB-1.</title>
        <authorList>
            <person name="Koziaeva V."/>
            <person name="Dziuba M.V."/>
            <person name="Ivanov T.M."/>
            <person name="Kuznetsov B."/>
            <person name="Grouzdev D.S."/>
        </authorList>
    </citation>
    <scope>NUCLEOTIDE SEQUENCE [LARGE SCALE GENOMIC DNA]</scope>
    <source>
        <strain evidence="16 17">BB-1</strain>
    </source>
</reference>
<keyword evidence="8" id="KW-0547">Nucleotide-binding</keyword>